<evidence type="ECO:0000313" key="14">
    <source>
        <dbReference type="EMBL" id="AFG38500.1"/>
    </source>
</evidence>
<protein>
    <recommendedName>
        <fullName evidence="9">Histidine biosynthesis bifunctional protein HisIE</fullName>
        <ecNumber evidence="8">3.5.4.19</ecNumber>
        <ecNumber evidence="7">3.6.1.31</ecNumber>
    </recommendedName>
</protein>
<dbReference type="PANTHER" id="PTHR42945">
    <property type="entry name" value="HISTIDINE BIOSYNTHESIS BIFUNCTIONAL PROTEIN"/>
    <property type="match status" value="1"/>
</dbReference>
<organism evidence="14 15">
    <name type="scientific">Spirochaeta africana (strain ATCC 700263 / DSM 8902 / Z-7692)</name>
    <dbReference type="NCBI Taxonomy" id="889378"/>
    <lineage>
        <taxon>Bacteria</taxon>
        <taxon>Pseudomonadati</taxon>
        <taxon>Spirochaetota</taxon>
        <taxon>Spirochaetia</taxon>
        <taxon>Spirochaetales</taxon>
        <taxon>Spirochaetaceae</taxon>
        <taxon>Spirochaeta</taxon>
    </lineage>
</organism>
<dbReference type="SUPFAM" id="SSF141734">
    <property type="entry name" value="HisI-like"/>
    <property type="match status" value="1"/>
</dbReference>
<keyword evidence="12" id="KW-0368">Histidine biosynthesis</keyword>
<gene>
    <name evidence="14" type="ordered locus">Spiaf_2469</name>
</gene>
<dbReference type="UniPathway" id="UPA00031">
    <property type="reaction ID" value="UER00008"/>
</dbReference>
<comment type="pathway">
    <text evidence="3">Amino-acid biosynthesis; L-histidine biosynthesis; L-histidine from 5-phospho-alpha-D-ribose 1-diphosphate: step 3/9.</text>
</comment>
<dbReference type="EMBL" id="CP003282">
    <property type="protein sequence ID" value="AFG38500.1"/>
    <property type="molecule type" value="Genomic_DNA"/>
</dbReference>
<dbReference type="GO" id="GO:0000105">
    <property type="term" value="P:L-histidine biosynthetic process"/>
    <property type="evidence" value="ECO:0007669"/>
    <property type="project" value="UniProtKB-UniPathway"/>
</dbReference>
<accession>H9ULV7</accession>
<evidence type="ECO:0000256" key="3">
    <source>
        <dbReference type="ARBA" id="ARBA00005169"/>
    </source>
</evidence>
<dbReference type="PANTHER" id="PTHR42945:SF1">
    <property type="entry name" value="HISTIDINE BIOSYNTHESIS BIFUNCTIONAL PROTEIN HIS7"/>
    <property type="match status" value="1"/>
</dbReference>
<dbReference type="InterPro" id="IPR002496">
    <property type="entry name" value="PRib_AMP_CycHydrolase_dom"/>
</dbReference>
<reference evidence="15" key="1">
    <citation type="journal article" date="2013" name="Stand. Genomic Sci.">
        <title>Complete genome sequence of the halophilic bacterium Spirochaeta africana type strain (Z-7692(T)) from the alkaline Lake Magadi in the East African Rift.</title>
        <authorList>
            <person name="Liolos K."/>
            <person name="Abt B."/>
            <person name="Scheuner C."/>
            <person name="Teshima H."/>
            <person name="Held B."/>
            <person name="Lapidus A."/>
            <person name="Nolan M."/>
            <person name="Lucas S."/>
            <person name="Deshpande S."/>
            <person name="Cheng J.F."/>
            <person name="Tapia R."/>
            <person name="Goodwin L.A."/>
            <person name="Pitluck S."/>
            <person name="Pagani I."/>
            <person name="Ivanova N."/>
            <person name="Mavromatis K."/>
            <person name="Mikhailova N."/>
            <person name="Huntemann M."/>
            <person name="Pati A."/>
            <person name="Chen A."/>
            <person name="Palaniappan K."/>
            <person name="Land M."/>
            <person name="Rohde M."/>
            <person name="Tindall B.J."/>
            <person name="Detter J.C."/>
            <person name="Goker M."/>
            <person name="Bristow J."/>
            <person name="Eisen J.A."/>
            <person name="Markowitz V."/>
            <person name="Hugenholtz P."/>
            <person name="Woyke T."/>
            <person name="Klenk H.P."/>
            <person name="Kyrpides N.C."/>
        </authorList>
    </citation>
    <scope>NUCLEOTIDE SEQUENCE</scope>
    <source>
        <strain evidence="15">ATCC 700263 / DSM 8902 / Z-7692</strain>
    </source>
</reference>
<keyword evidence="11 14" id="KW-0378">Hydrolase</keyword>
<comment type="similarity">
    <text evidence="5">In the C-terminal section; belongs to the PRA-PH family.</text>
</comment>
<dbReference type="FunFam" id="3.10.20.810:FF:000001">
    <property type="entry name" value="Histidine biosynthesis bifunctional protein HisIE"/>
    <property type="match status" value="1"/>
</dbReference>
<evidence type="ECO:0000313" key="15">
    <source>
        <dbReference type="Proteomes" id="UP000007383"/>
    </source>
</evidence>
<proteinExistence type="inferred from homology"/>
<dbReference type="HOGENOM" id="CLU_048577_5_0_12"/>
<dbReference type="GO" id="GO:0004636">
    <property type="term" value="F:phosphoribosyl-ATP diphosphatase activity"/>
    <property type="evidence" value="ECO:0007669"/>
    <property type="project" value="UniProtKB-EC"/>
</dbReference>
<evidence type="ECO:0000256" key="12">
    <source>
        <dbReference type="ARBA" id="ARBA00023102"/>
    </source>
</evidence>
<dbReference type="KEGG" id="sfc:Spiaf_2469"/>
<evidence type="ECO:0000256" key="11">
    <source>
        <dbReference type="ARBA" id="ARBA00022801"/>
    </source>
</evidence>
<dbReference type="eggNOG" id="COG0139">
    <property type="taxonomic scope" value="Bacteria"/>
</dbReference>
<evidence type="ECO:0000256" key="5">
    <source>
        <dbReference type="ARBA" id="ARBA00007731"/>
    </source>
</evidence>
<dbReference type="Gene3D" id="3.10.20.810">
    <property type="entry name" value="Phosphoribosyl-AMP cyclohydrolase"/>
    <property type="match status" value="1"/>
</dbReference>
<dbReference type="Pfam" id="PF01502">
    <property type="entry name" value="PRA-CH"/>
    <property type="match status" value="1"/>
</dbReference>
<dbReference type="Proteomes" id="UP000007383">
    <property type="component" value="Chromosome"/>
</dbReference>
<evidence type="ECO:0000259" key="13">
    <source>
        <dbReference type="Pfam" id="PF01502"/>
    </source>
</evidence>
<evidence type="ECO:0000256" key="8">
    <source>
        <dbReference type="ARBA" id="ARBA00012721"/>
    </source>
</evidence>
<comment type="catalytic activity">
    <reaction evidence="1">
        <text>1-(5-phospho-beta-D-ribosyl)-5'-AMP + H2O = 1-(5-phospho-beta-D-ribosyl)-5-[(5-phospho-beta-D-ribosylamino)methylideneamino]imidazole-4-carboxamide</text>
        <dbReference type="Rhea" id="RHEA:20049"/>
        <dbReference type="ChEBI" id="CHEBI:15377"/>
        <dbReference type="ChEBI" id="CHEBI:58435"/>
        <dbReference type="ChEBI" id="CHEBI:59457"/>
        <dbReference type="EC" id="3.5.4.19"/>
    </reaction>
</comment>
<keyword evidence="15" id="KW-1185">Reference proteome</keyword>
<comment type="pathway">
    <text evidence="4">Amino-acid biosynthesis; L-histidine biosynthesis; L-histidine from 5-phospho-alpha-D-ribose 1-diphosphate: step 2/9.</text>
</comment>
<keyword evidence="10" id="KW-0028">Amino-acid biosynthesis</keyword>
<dbReference type="InterPro" id="IPR038019">
    <property type="entry name" value="PRib_AMP_CycHydrolase_sf"/>
</dbReference>
<name>H9ULV7_SPIAZ</name>
<feature type="domain" description="Phosphoribosyl-AMP cyclohydrolase" evidence="13">
    <location>
        <begin position="51"/>
        <end position="131"/>
    </location>
</feature>
<dbReference type="STRING" id="889378.Spiaf_2469"/>
<comment type="catalytic activity">
    <reaction evidence="2">
        <text>1-(5-phospho-beta-D-ribosyl)-ATP + H2O = 1-(5-phospho-beta-D-ribosyl)-5'-AMP + diphosphate + H(+)</text>
        <dbReference type="Rhea" id="RHEA:22828"/>
        <dbReference type="ChEBI" id="CHEBI:15377"/>
        <dbReference type="ChEBI" id="CHEBI:15378"/>
        <dbReference type="ChEBI" id="CHEBI:33019"/>
        <dbReference type="ChEBI" id="CHEBI:59457"/>
        <dbReference type="ChEBI" id="CHEBI:73183"/>
        <dbReference type="EC" id="3.6.1.31"/>
    </reaction>
</comment>
<evidence type="ECO:0000256" key="6">
    <source>
        <dbReference type="ARBA" id="ARBA00008299"/>
    </source>
</evidence>
<sequence length="149" mass="16493">MLPVSGYHTDMATSEFGNMIEEGTRLQLQFQKRGGLLPVVVQNCEDGMVLMLGYADPAALQHTLATGYATFYSTSRGKLWTKGETSGDRLQIQEVLVDCDQDSLLYRVEMLGDGACHTTRHTTGTARRSCFYRRIDGSGNELAFLPDCD</sequence>
<dbReference type="PATRIC" id="fig|889378.3.peg.2446"/>
<evidence type="ECO:0000256" key="2">
    <source>
        <dbReference type="ARBA" id="ARBA00001460"/>
    </source>
</evidence>
<dbReference type="AlphaFoldDB" id="H9ULV7"/>
<evidence type="ECO:0000256" key="9">
    <source>
        <dbReference type="ARBA" id="ARBA00017720"/>
    </source>
</evidence>
<dbReference type="GO" id="GO:0004635">
    <property type="term" value="F:phosphoribosyl-AMP cyclohydrolase activity"/>
    <property type="evidence" value="ECO:0007669"/>
    <property type="project" value="UniProtKB-EC"/>
</dbReference>
<comment type="similarity">
    <text evidence="6">In the N-terminal section; belongs to the PRA-CH family.</text>
</comment>
<evidence type="ECO:0000256" key="1">
    <source>
        <dbReference type="ARBA" id="ARBA00000024"/>
    </source>
</evidence>
<dbReference type="EC" id="3.5.4.19" evidence="8"/>
<evidence type="ECO:0000256" key="10">
    <source>
        <dbReference type="ARBA" id="ARBA00022605"/>
    </source>
</evidence>
<dbReference type="EC" id="3.6.1.31" evidence="7"/>
<evidence type="ECO:0000256" key="4">
    <source>
        <dbReference type="ARBA" id="ARBA00005204"/>
    </source>
</evidence>
<evidence type="ECO:0000256" key="7">
    <source>
        <dbReference type="ARBA" id="ARBA00012414"/>
    </source>
</evidence>